<protein>
    <submittedName>
        <fullName evidence="2">VanZ family protein</fullName>
    </submittedName>
</protein>
<keyword evidence="1" id="KW-0472">Membrane</keyword>
<evidence type="ECO:0000256" key="1">
    <source>
        <dbReference type="SAM" id="Phobius"/>
    </source>
</evidence>
<comment type="caution">
    <text evidence="2">The sequence shown here is derived from an EMBL/GenBank/DDBJ whole genome shotgun (WGS) entry which is preliminary data.</text>
</comment>
<dbReference type="Proteomes" id="UP000590740">
    <property type="component" value="Unassembled WGS sequence"/>
</dbReference>
<proteinExistence type="predicted"/>
<keyword evidence="3" id="KW-1185">Reference proteome</keyword>
<keyword evidence="1" id="KW-1133">Transmembrane helix</keyword>
<name>A0A7W7YEZ3_9BACT</name>
<dbReference type="AlphaFoldDB" id="A0A7W7YEZ3"/>
<dbReference type="RefSeq" id="WP_184343278.1">
    <property type="nucleotide sequence ID" value="NZ_JACHIG010000012.1"/>
</dbReference>
<reference evidence="2 3" key="1">
    <citation type="submission" date="2020-08" db="EMBL/GenBank/DDBJ databases">
        <title>Genomic Encyclopedia of Type Strains, Phase IV (KMG-IV): sequencing the most valuable type-strain genomes for metagenomic binning, comparative biology and taxonomic classification.</title>
        <authorList>
            <person name="Goeker M."/>
        </authorList>
    </citation>
    <scope>NUCLEOTIDE SEQUENCE [LARGE SCALE GENOMIC DNA]</scope>
    <source>
        <strain evidence="2 3">DSM 12252</strain>
    </source>
</reference>
<feature type="transmembrane region" description="Helical" evidence="1">
    <location>
        <begin position="73"/>
        <end position="91"/>
    </location>
</feature>
<organism evidence="2 3">
    <name type="scientific">Prosthecobacter vanneervenii</name>
    <dbReference type="NCBI Taxonomy" id="48466"/>
    <lineage>
        <taxon>Bacteria</taxon>
        <taxon>Pseudomonadati</taxon>
        <taxon>Verrucomicrobiota</taxon>
        <taxon>Verrucomicrobiia</taxon>
        <taxon>Verrucomicrobiales</taxon>
        <taxon>Verrucomicrobiaceae</taxon>
        <taxon>Prosthecobacter</taxon>
    </lineage>
</organism>
<sequence>MKLPRFLSSPAFWRVLTLIWAGVLWWLSSQTFLPKPGDFEGVDKFEHCAFFAIGGTCFLLSLRLAGRAQTFGAALGFALVFCGLVGVVDEWHQLYVPGRSGGDVWDWTADLSGGLLATVAALIAGRWLGLNRTYKDRIEA</sequence>
<accession>A0A7W7YEZ3</accession>
<feature type="transmembrane region" description="Helical" evidence="1">
    <location>
        <begin position="111"/>
        <end position="129"/>
    </location>
</feature>
<keyword evidence="1" id="KW-0812">Transmembrane</keyword>
<gene>
    <name evidence="2" type="ORF">HNQ65_004574</name>
</gene>
<dbReference type="EMBL" id="JACHIG010000012">
    <property type="protein sequence ID" value="MBB5034966.1"/>
    <property type="molecule type" value="Genomic_DNA"/>
</dbReference>
<dbReference type="NCBIfam" id="NF037970">
    <property type="entry name" value="vanZ_1"/>
    <property type="match status" value="1"/>
</dbReference>
<evidence type="ECO:0000313" key="2">
    <source>
        <dbReference type="EMBL" id="MBB5034966.1"/>
    </source>
</evidence>
<feature type="transmembrane region" description="Helical" evidence="1">
    <location>
        <begin position="12"/>
        <end position="29"/>
    </location>
</feature>
<feature type="transmembrane region" description="Helical" evidence="1">
    <location>
        <begin position="49"/>
        <end position="66"/>
    </location>
</feature>
<evidence type="ECO:0000313" key="3">
    <source>
        <dbReference type="Proteomes" id="UP000590740"/>
    </source>
</evidence>